<dbReference type="STRING" id="714943.Mucpa_6373"/>
<evidence type="ECO:0000256" key="2">
    <source>
        <dbReference type="ARBA" id="ARBA00023125"/>
    </source>
</evidence>
<dbReference type="AlphaFoldDB" id="H1Y7U1"/>
<dbReference type="InterPro" id="IPR000792">
    <property type="entry name" value="Tscrpt_reg_LuxR_C"/>
</dbReference>
<dbReference type="PROSITE" id="PS50043">
    <property type="entry name" value="HTH_LUXR_2"/>
    <property type="match status" value="1"/>
</dbReference>
<dbReference type="InterPro" id="IPR035965">
    <property type="entry name" value="PAS-like_dom_sf"/>
</dbReference>
<evidence type="ECO:0000313" key="6">
    <source>
        <dbReference type="Proteomes" id="UP000002774"/>
    </source>
</evidence>
<organism evidence="5 6">
    <name type="scientific">Mucilaginibacter paludis DSM 18603</name>
    <dbReference type="NCBI Taxonomy" id="714943"/>
    <lineage>
        <taxon>Bacteria</taxon>
        <taxon>Pseudomonadati</taxon>
        <taxon>Bacteroidota</taxon>
        <taxon>Sphingobacteriia</taxon>
        <taxon>Sphingobacteriales</taxon>
        <taxon>Sphingobacteriaceae</taxon>
        <taxon>Mucilaginibacter</taxon>
    </lineage>
</organism>
<dbReference type="Gene3D" id="3.30.450.20">
    <property type="entry name" value="PAS domain"/>
    <property type="match status" value="1"/>
</dbReference>
<feature type="domain" description="HTH luxR-type" evidence="4">
    <location>
        <begin position="196"/>
        <end position="261"/>
    </location>
</feature>
<dbReference type="PROSITE" id="PS00622">
    <property type="entry name" value="HTH_LUXR_1"/>
    <property type="match status" value="1"/>
</dbReference>
<reference evidence="5" key="1">
    <citation type="submission" date="2011-09" db="EMBL/GenBank/DDBJ databases">
        <title>The permanent draft genome of Mucilaginibacter paludis DSM 18603.</title>
        <authorList>
            <consortium name="US DOE Joint Genome Institute (JGI-PGF)"/>
            <person name="Lucas S."/>
            <person name="Han J."/>
            <person name="Lapidus A."/>
            <person name="Bruce D."/>
            <person name="Goodwin L."/>
            <person name="Pitluck S."/>
            <person name="Peters L."/>
            <person name="Kyrpides N."/>
            <person name="Mavromatis K."/>
            <person name="Ivanova N."/>
            <person name="Mikhailova N."/>
            <person name="Held B."/>
            <person name="Detter J.C."/>
            <person name="Tapia R."/>
            <person name="Han C."/>
            <person name="Land M."/>
            <person name="Hauser L."/>
            <person name="Markowitz V."/>
            <person name="Cheng J.-F."/>
            <person name="Hugenholtz P."/>
            <person name="Woyke T."/>
            <person name="Wu D."/>
            <person name="Tindall B."/>
            <person name="Brambilla E."/>
            <person name="Klenk H.-P."/>
            <person name="Eisen J.A."/>
        </authorList>
    </citation>
    <scope>NUCLEOTIDE SEQUENCE [LARGE SCALE GENOMIC DNA]</scope>
    <source>
        <strain evidence="5">DSM 18603</strain>
    </source>
</reference>
<dbReference type="RefSeq" id="WP_008512156.1">
    <property type="nucleotide sequence ID" value="NZ_CM001403.1"/>
</dbReference>
<dbReference type="InterPro" id="IPR016032">
    <property type="entry name" value="Sig_transdc_resp-reg_C-effctor"/>
</dbReference>
<gene>
    <name evidence="5" type="ORF">Mucpa_6373</name>
</gene>
<dbReference type="EMBL" id="CM001403">
    <property type="protein sequence ID" value="EHQ30427.1"/>
    <property type="molecule type" value="Genomic_DNA"/>
</dbReference>
<keyword evidence="6" id="KW-1185">Reference proteome</keyword>
<evidence type="ECO:0000259" key="4">
    <source>
        <dbReference type="PROSITE" id="PS50043"/>
    </source>
</evidence>
<sequence length="263" mass="30908">MKTKKDLDFTYQGHLQNAWYASEVADLEDINNLLEQFKQFGNTNQHGIPLFYVIDYCAHQYLVMTDAIHLISGYHPRDFIESRLEKLIDVYHKDDFKIYNQEIFSRNLTFLKRTPQHLHNHYLFSNNFRVKRSDKTYAQVLQRSTYITSKETGLPLYSMGMVVDITDVKTDTVIVHSIEKMNPWYKEVVETNYFYPHQEEAGFTKREKGVLVYIAEGLSSKQIADKLNISENTIVNHKQNMLRKTNAKNVTELVVMAVRNRVI</sequence>
<dbReference type="InterPro" id="IPR036388">
    <property type="entry name" value="WH-like_DNA-bd_sf"/>
</dbReference>
<dbReference type="Pfam" id="PF00196">
    <property type="entry name" value="GerE"/>
    <property type="match status" value="1"/>
</dbReference>
<proteinExistence type="predicted"/>
<name>H1Y7U1_9SPHI</name>
<dbReference type="OrthoDB" id="1727128at2"/>
<dbReference type="GO" id="GO:0006355">
    <property type="term" value="P:regulation of DNA-templated transcription"/>
    <property type="evidence" value="ECO:0007669"/>
    <property type="project" value="InterPro"/>
</dbReference>
<protein>
    <submittedName>
        <fullName evidence="5">Transcriptional regulator, LuxR family</fullName>
    </submittedName>
</protein>
<dbReference type="SUPFAM" id="SSF46894">
    <property type="entry name" value="C-terminal effector domain of the bipartite response regulators"/>
    <property type="match status" value="1"/>
</dbReference>
<dbReference type="SUPFAM" id="SSF55785">
    <property type="entry name" value="PYP-like sensor domain (PAS domain)"/>
    <property type="match status" value="1"/>
</dbReference>
<dbReference type="HOGENOM" id="CLU_090315_1_1_10"/>
<keyword evidence="1" id="KW-0805">Transcription regulation</keyword>
<dbReference type="Gene3D" id="1.10.10.10">
    <property type="entry name" value="Winged helix-like DNA-binding domain superfamily/Winged helix DNA-binding domain"/>
    <property type="match status" value="1"/>
</dbReference>
<dbReference type="PANTHER" id="PTHR44688">
    <property type="entry name" value="DNA-BINDING TRANSCRIPTIONAL ACTIVATOR DEVR_DOSR"/>
    <property type="match status" value="1"/>
</dbReference>
<evidence type="ECO:0000313" key="5">
    <source>
        <dbReference type="EMBL" id="EHQ30427.1"/>
    </source>
</evidence>
<keyword evidence="3" id="KW-0804">Transcription</keyword>
<evidence type="ECO:0000256" key="1">
    <source>
        <dbReference type="ARBA" id="ARBA00023015"/>
    </source>
</evidence>
<dbReference type="CDD" id="cd06170">
    <property type="entry name" value="LuxR_C_like"/>
    <property type="match status" value="1"/>
</dbReference>
<dbReference type="eggNOG" id="COG2197">
    <property type="taxonomic scope" value="Bacteria"/>
</dbReference>
<dbReference type="PANTHER" id="PTHR44688:SF16">
    <property type="entry name" value="DNA-BINDING TRANSCRIPTIONAL ACTIVATOR DEVR_DOSR"/>
    <property type="match status" value="1"/>
</dbReference>
<dbReference type="SMART" id="SM00421">
    <property type="entry name" value="HTH_LUXR"/>
    <property type="match status" value="1"/>
</dbReference>
<dbReference type="GO" id="GO:0003677">
    <property type="term" value="F:DNA binding"/>
    <property type="evidence" value="ECO:0007669"/>
    <property type="project" value="UniProtKB-KW"/>
</dbReference>
<keyword evidence="2" id="KW-0238">DNA-binding</keyword>
<dbReference type="Proteomes" id="UP000002774">
    <property type="component" value="Chromosome"/>
</dbReference>
<dbReference type="PRINTS" id="PR00038">
    <property type="entry name" value="HTHLUXR"/>
</dbReference>
<evidence type="ECO:0000256" key="3">
    <source>
        <dbReference type="ARBA" id="ARBA00023163"/>
    </source>
</evidence>
<accession>H1Y7U1</accession>